<name>A0A1M6T1S1_9PROT</name>
<proteinExistence type="predicted"/>
<organism evidence="1 2">
    <name type="scientific">Muricoccus roseus</name>
    <dbReference type="NCBI Taxonomy" id="198092"/>
    <lineage>
        <taxon>Bacteria</taxon>
        <taxon>Pseudomonadati</taxon>
        <taxon>Pseudomonadota</taxon>
        <taxon>Alphaproteobacteria</taxon>
        <taxon>Acetobacterales</taxon>
        <taxon>Roseomonadaceae</taxon>
        <taxon>Muricoccus</taxon>
    </lineage>
</organism>
<sequence length="64" mass="7061">MLGLIEIRPARVAYRAYITAAGLSALRRLMLDHQATDPASLAHMRQELGLDTTEASVAEGVRRR</sequence>
<protein>
    <submittedName>
        <fullName evidence="1">Uncharacterized protein</fullName>
    </submittedName>
</protein>
<accession>A0A1M6T1S1</accession>
<keyword evidence="2" id="KW-1185">Reference proteome</keyword>
<dbReference type="Proteomes" id="UP000184387">
    <property type="component" value="Unassembled WGS sequence"/>
</dbReference>
<reference evidence="1 2" key="1">
    <citation type="submission" date="2016-11" db="EMBL/GenBank/DDBJ databases">
        <authorList>
            <person name="Jaros S."/>
            <person name="Januszkiewicz K."/>
            <person name="Wedrychowicz H."/>
        </authorList>
    </citation>
    <scope>NUCLEOTIDE SEQUENCE [LARGE SCALE GENOMIC DNA]</scope>
    <source>
        <strain evidence="1 2">DSM 14916</strain>
    </source>
</reference>
<evidence type="ECO:0000313" key="2">
    <source>
        <dbReference type="Proteomes" id="UP000184387"/>
    </source>
</evidence>
<dbReference type="RefSeq" id="WP_073140664.1">
    <property type="nucleotide sequence ID" value="NZ_FQZF01000068.1"/>
</dbReference>
<dbReference type="EMBL" id="FQZF01000068">
    <property type="protein sequence ID" value="SHK50867.1"/>
    <property type="molecule type" value="Genomic_DNA"/>
</dbReference>
<evidence type="ECO:0000313" key="1">
    <source>
        <dbReference type="EMBL" id="SHK50867.1"/>
    </source>
</evidence>
<gene>
    <name evidence="1" type="ORF">SAMN02745194_05060</name>
</gene>
<dbReference type="AlphaFoldDB" id="A0A1M6T1S1"/>